<feature type="transmembrane region" description="Helical" evidence="2">
    <location>
        <begin position="56"/>
        <end position="74"/>
    </location>
</feature>
<evidence type="ECO:0000256" key="1">
    <source>
        <dbReference type="SAM" id="Coils"/>
    </source>
</evidence>
<evidence type="ECO:0000313" key="3">
    <source>
        <dbReference type="EMBL" id="MBZ2386907.1"/>
    </source>
</evidence>
<comment type="caution">
    <text evidence="3">The sequence shown here is derived from an EMBL/GenBank/DDBJ whole genome shotgun (WGS) entry which is preliminary data.</text>
</comment>
<evidence type="ECO:0000313" key="4">
    <source>
        <dbReference type="Proteomes" id="UP000734271"/>
    </source>
</evidence>
<protein>
    <submittedName>
        <fullName evidence="3">Uncharacterized protein</fullName>
    </submittedName>
</protein>
<gene>
    <name evidence="3" type="ORF">K8P03_06385</name>
</gene>
<dbReference type="RefSeq" id="WP_223419488.1">
    <property type="nucleotide sequence ID" value="NZ_JAIPME010000002.1"/>
</dbReference>
<dbReference type="EMBL" id="JAIPME010000002">
    <property type="protein sequence ID" value="MBZ2386907.1"/>
    <property type="molecule type" value="Genomic_DNA"/>
</dbReference>
<keyword evidence="1" id="KW-0175">Coiled coil</keyword>
<keyword evidence="2" id="KW-1133">Transmembrane helix</keyword>
<sequence length="110" mass="12468">MDKKELINEKQKELLAINNKINEGAKPSFARLFVGPFAIGLGGFLIASLIKLSTTQSLAFIFVGYLAGLVILTVKENRRIEKEKKDLINQRLKLQKEVVDLIREVRNEDN</sequence>
<dbReference type="Proteomes" id="UP000734271">
    <property type="component" value="Unassembled WGS sequence"/>
</dbReference>
<feature type="transmembrane region" description="Helical" evidence="2">
    <location>
        <begin position="29"/>
        <end position="50"/>
    </location>
</feature>
<accession>A0ABS7SZF3</accession>
<keyword evidence="4" id="KW-1185">Reference proteome</keyword>
<feature type="coiled-coil region" evidence="1">
    <location>
        <begin position="77"/>
        <end position="104"/>
    </location>
</feature>
<organism evidence="3 4">
    <name type="scientific">Anaerococcus murdochii</name>
    <dbReference type="NCBI Taxonomy" id="411577"/>
    <lineage>
        <taxon>Bacteria</taxon>
        <taxon>Bacillati</taxon>
        <taxon>Bacillota</taxon>
        <taxon>Tissierellia</taxon>
        <taxon>Tissierellales</taxon>
        <taxon>Peptoniphilaceae</taxon>
        <taxon>Anaerococcus</taxon>
    </lineage>
</organism>
<keyword evidence="2" id="KW-0472">Membrane</keyword>
<name>A0ABS7SZF3_9FIRM</name>
<reference evidence="3 4" key="1">
    <citation type="submission" date="2021-08" db="EMBL/GenBank/DDBJ databases">
        <title>FDA dAtabase for Regulatory Grade micrObial Sequences (FDA-ARGOS): Supporting development and validation of Infectious Disease Dx tests.</title>
        <authorList>
            <person name="Sproer C."/>
            <person name="Gronow S."/>
            <person name="Severitt S."/>
            <person name="Schroder I."/>
            <person name="Tallon L."/>
            <person name="Sadzewicz L."/>
            <person name="Zhao X."/>
            <person name="Boylan J."/>
            <person name="Ott S."/>
            <person name="Bowen H."/>
            <person name="Vavikolanu K."/>
            <person name="Hazen T."/>
            <person name="Aluvathingal J."/>
            <person name="Nadendla S."/>
            <person name="Lowell S."/>
            <person name="Myers T."/>
            <person name="Yan Y."/>
            <person name="Sichtig H."/>
        </authorList>
    </citation>
    <scope>NUCLEOTIDE SEQUENCE [LARGE SCALE GENOMIC DNA]</scope>
    <source>
        <strain evidence="3 4">FDAARGOS_1460</strain>
    </source>
</reference>
<evidence type="ECO:0000256" key="2">
    <source>
        <dbReference type="SAM" id="Phobius"/>
    </source>
</evidence>
<proteinExistence type="predicted"/>
<keyword evidence="2" id="KW-0812">Transmembrane</keyword>